<gene>
    <name evidence="2" type="ORF">METZ01_LOCUS198502</name>
</gene>
<reference evidence="2" key="1">
    <citation type="submission" date="2018-05" db="EMBL/GenBank/DDBJ databases">
        <authorList>
            <person name="Lanie J.A."/>
            <person name="Ng W.-L."/>
            <person name="Kazmierczak K.M."/>
            <person name="Andrzejewski T.M."/>
            <person name="Davidsen T.M."/>
            <person name="Wayne K.J."/>
            <person name="Tettelin H."/>
            <person name="Glass J.I."/>
            <person name="Rusch D."/>
            <person name="Podicherti R."/>
            <person name="Tsui H.-C.T."/>
            <person name="Winkler M.E."/>
        </authorList>
    </citation>
    <scope>NUCLEOTIDE SEQUENCE</scope>
</reference>
<protein>
    <submittedName>
        <fullName evidence="2">Uncharacterized protein</fullName>
    </submittedName>
</protein>
<organism evidence="2">
    <name type="scientific">marine metagenome</name>
    <dbReference type="NCBI Taxonomy" id="408172"/>
    <lineage>
        <taxon>unclassified sequences</taxon>
        <taxon>metagenomes</taxon>
        <taxon>ecological metagenomes</taxon>
    </lineage>
</organism>
<evidence type="ECO:0000313" key="2">
    <source>
        <dbReference type="EMBL" id="SVB45648.1"/>
    </source>
</evidence>
<feature type="region of interest" description="Disordered" evidence="1">
    <location>
        <begin position="244"/>
        <end position="268"/>
    </location>
</feature>
<dbReference type="EMBL" id="UINC01042682">
    <property type="protein sequence ID" value="SVB45648.1"/>
    <property type="molecule type" value="Genomic_DNA"/>
</dbReference>
<feature type="non-terminal residue" evidence="2">
    <location>
        <position position="498"/>
    </location>
</feature>
<proteinExistence type="predicted"/>
<evidence type="ECO:0000256" key="1">
    <source>
        <dbReference type="SAM" id="MobiDB-lite"/>
    </source>
</evidence>
<sequence>MQSKSIFAAFLAGLSTVAILANNSSQSENDAGLGPPTSYTALRTVNVEPVGHINNGVLAIDRFTFEFEDGDLYLAQSIKDHSPIAVYLGQGRIHAVPPDGVELQQLRKLIDADRLNEPFDRAVFWLTGTLSEQLRTLADASPVPDAKKAADLLEERRENLFEDQLANPDSRVFADLWHNSLGAKLPVPDQPYFYADIDGQEHDWFSIEIEPNEREEIRVARFEDRHDTTNVWMSFHALDDFTATDTPAQFPRNPDNEGPVNPSSTTQDDYEWQAVDYGLPTRVLTPDHERWKPILSISRTDVDIAIKNNGESVASTASVVVPFEPLAVLRLRISPFAQVTDVRWRAQPTENSDDVREVALFPPSADSDPVADVPVSLSGDPLHFVQETHKRRMQDDLYEPWLTVFFPRIVKSDERFILEIAYKGKLVRRLRGGRGYVLKDTINWIPRHPDTRKKKFRLTFRIPENLDIASGGRRVEDDIKNGTRVTRWIVTTPVRSTM</sequence>
<accession>A0A382E4Q1</accession>
<dbReference type="AlphaFoldDB" id="A0A382E4Q1"/>
<name>A0A382E4Q1_9ZZZZ</name>